<dbReference type="Gene3D" id="3.40.50.1240">
    <property type="entry name" value="Phosphoglycerate mutase-like"/>
    <property type="match status" value="1"/>
</dbReference>
<reference evidence="2 3" key="1">
    <citation type="journal article" date="2017" name="Elife">
        <title>Extensive horizontal gene transfer in cheese-associated bacteria.</title>
        <authorList>
            <person name="Bonham K.S."/>
            <person name="Wolfe B.E."/>
            <person name="Dutton R.J."/>
        </authorList>
    </citation>
    <scope>NUCLEOTIDE SEQUENCE [LARGE SCALE GENOMIC DNA]</scope>
    <source>
        <strain evidence="2 3">JB182</strain>
    </source>
</reference>
<organism evidence="2 3">
    <name type="scientific">Glutamicibacter arilaitensis</name>
    <dbReference type="NCBI Taxonomy" id="256701"/>
    <lineage>
        <taxon>Bacteria</taxon>
        <taxon>Bacillati</taxon>
        <taxon>Actinomycetota</taxon>
        <taxon>Actinomycetes</taxon>
        <taxon>Micrococcales</taxon>
        <taxon>Micrococcaceae</taxon>
        <taxon>Glutamicibacter</taxon>
    </lineage>
</organism>
<dbReference type="Proteomes" id="UP000235739">
    <property type="component" value="Unassembled WGS sequence"/>
</dbReference>
<sequence>MNTMHSRKLILMRHAKADYPLGVSDHDRPLAARGHREAPAAGAWLVDNELIPDYIICSDALRARSTCAWVLSELGEKGPTPYIDSRIFSAGTAQLCSIINEVPDTVSNLLVIGHQPILQELALRLASRDSDEEAVYELAMNYPTLGTTVLETSHPYSHLDARDARVTHFIAPRPA</sequence>
<dbReference type="CDD" id="cd07067">
    <property type="entry name" value="HP_PGM_like"/>
    <property type="match status" value="1"/>
</dbReference>
<comment type="caution">
    <text evidence="2">The sequence shown here is derived from an EMBL/GenBank/DDBJ whole genome shotgun (WGS) entry which is preliminary data.</text>
</comment>
<dbReference type="PANTHER" id="PTHR47623:SF1">
    <property type="entry name" value="OS09G0287300 PROTEIN"/>
    <property type="match status" value="1"/>
</dbReference>
<dbReference type="InterPro" id="IPR029033">
    <property type="entry name" value="His_PPase_superfam"/>
</dbReference>
<evidence type="ECO:0000313" key="3">
    <source>
        <dbReference type="Proteomes" id="UP000235739"/>
    </source>
</evidence>
<evidence type="ECO:0000313" key="2">
    <source>
        <dbReference type="EMBL" id="PMQ19381.1"/>
    </source>
</evidence>
<dbReference type="PANTHER" id="PTHR47623">
    <property type="entry name" value="OS09G0287300 PROTEIN"/>
    <property type="match status" value="1"/>
</dbReference>
<dbReference type="EMBL" id="PNQX01000002">
    <property type="protein sequence ID" value="PMQ19381.1"/>
    <property type="molecule type" value="Genomic_DNA"/>
</dbReference>
<dbReference type="Pfam" id="PF00300">
    <property type="entry name" value="His_Phos_1"/>
    <property type="match status" value="1"/>
</dbReference>
<protein>
    <submittedName>
        <fullName evidence="2">Histidine phosphatase</fullName>
    </submittedName>
</protein>
<evidence type="ECO:0000256" key="1">
    <source>
        <dbReference type="PIRSR" id="PIRSR613078-2"/>
    </source>
</evidence>
<gene>
    <name evidence="2" type="ORF">CIK84_11850</name>
</gene>
<name>A0A2N7RZR4_9MICC</name>
<dbReference type="SUPFAM" id="SSF53254">
    <property type="entry name" value="Phosphoglycerate mutase-like"/>
    <property type="match status" value="1"/>
</dbReference>
<dbReference type="InterPro" id="IPR013078">
    <property type="entry name" value="His_Pase_superF_clade-1"/>
</dbReference>
<feature type="binding site" evidence="1">
    <location>
        <position position="62"/>
    </location>
    <ligand>
        <name>substrate</name>
    </ligand>
</feature>
<proteinExistence type="predicted"/>
<dbReference type="RefSeq" id="WP_013347869.1">
    <property type="nucleotide sequence ID" value="NZ_JABUYH010000036.1"/>
</dbReference>
<dbReference type="OMA" id="HAKSDWP"/>
<dbReference type="AlphaFoldDB" id="A0A2N7RZR4"/>
<dbReference type="GeneID" id="303184100"/>
<accession>A0A2N7RZR4</accession>
<dbReference type="SMART" id="SM00855">
    <property type="entry name" value="PGAM"/>
    <property type="match status" value="1"/>
</dbReference>